<accession>A0ABN0BJB5</accession>
<evidence type="ECO:0008006" key="4">
    <source>
        <dbReference type="Google" id="ProtNLM"/>
    </source>
</evidence>
<sequence>MKFRILATIHLIGMALAILRLCFVPFENHLRYGIGHTVCWIIVITAVLAFFCVPQTISLRKWIKRYLGVYLFNTCFMALYPLAIVILFIMAAFVPEGWRLWVVEDCFVQALIPKPIECENTTYVIRKWEDVNYTDNNERFYLYRKASLVEHLISIRHAADIEYEKGYARRILEVDENKGILKVEVDVYTDYDFARTEIQEWEINKEETK</sequence>
<keyword evidence="1" id="KW-1133">Transmembrane helix</keyword>
<reference evidence="2 3" key="1">
    <citation type="submission" date="2008-12" db="EMBL/GenBank/DDBJ databases">
        <title>Annotation of Bacteroides fragilis strain 3_1_12.</title>
        <authorList>
            <consortium name="The Broad Institute Genome Sequencing Platform"/>
            <person name="Ward D."/>
            <person name="Young S.K."/>
            <person name="Kodira C.D."/>
            <person name="Zeng Q."/>
            <person name="Koehrsen M."/>
            <person name="Alvarado L."/>
            <person name="Berlin A."/>
            <person name="Borenstein D."/>
            <person name="Chen Z."/>
            <person name="Engels R."/>
            <person name="Freedman E."/>
            <person name="Gellesch M."/>
            <person name="Goldberg J."/>
            <person name="Griggs A."/>
            <person name="Gujja S."/>
            <person name="Heiman D."/>
            <person name="Hepburn T."/>
            <person name="Howarth C."/>
            <person name="Jen D."/>
            <person name="Larson L."/>
            <person name="Lewis B."/>
            <person name="Mehta T."/>
            <person name="Park D."/>
            <person name="Pearson M."/>
            <person name="Roberts A."/>
            <person name="Saif S."/>
            <person name="Shea T."/>
            <person name="Shenoy N."/>
            <person name="Sisk P."/>
            <person name="Stolte C."/>
            <person name="Sykes S."/>
            <person name="Walk T."/>
            <person name="White J."/>
            <person name="Yandava C."/>
            <person name="Allen-Vercoe E."/>
            <person name="Strauss J."/>
            <person name="Ambrose C."/>
            <person name="Lander E."/>
            <person name="Nusbaum C."/>
            <person name="Galagan J."/>
            <person name="Birren B."/>
        </authorList>
    </citation>
    <scope>NUCLEOTIDE SEQUENCE [LARGE SCALE GENOMIC DNA]</scope>
    <source>
        <strain evidence="2 3">3_1_12</strain>
    </source>
</reference>
<organism evidence="2 3">
    <name type="scientific">Bacteroides fragilis 3_1_12</name>
    <dbReference type="NCBI Taxonomy" id="457424"/>
    <lineage>
        <taxon>Bacteria</taxon>
        <taxon>Pseudomonadati</taxon>
        <taxon>Bacteroidota</taxon>
        <taxon>Bacteroidia</taxon>
        <taxon>Bacteroidales</taxon>
        <taxon>Bacteroidaceae</taxon>
        <taxon>Bacteroides</taxon>
    </lineage>
</organism>
<keyword evidence="1" id="KW-0812">Transmembrane</keyword>
<keyword evidence="1" id="KW-0472">Membrane</keyword>
<evidence type="ECO:0000313" key="3">
    <source>
        <dbReference type="Proteomes" id="UP000005101"/>
    </source>
</evidence>
<dbReference type="EMBL" id="EQ973213">
    <property type="protein sequence ID" value="EFR53049.1"/>
    <property type="molecule type" value="Genomic_DNA"/>
</dbReference>
<proteinExistence type="predicted"/>
<name>A0ABN0BJB5_BACFG</name>
<feature type="transmembrane region" description="Helical" evidence="1">
    <location>
        <begin position="7"/>
        <end position="26"/>
    </location>
</feature>
<keyword evidence="3" id="KW-1185">Reference proteome</keyword>
<evidence type="ECO:0000313" key="2">
    <source>
        <dbReference type="EMBL" id="EFR53049.1"/>
    </source>
</evidence>
<feature type="transmembrane region" description="Helical" evidence="1">
    <location>
        <begin position="66"/>
        <end position="94"/>
    </location>
</feature>
<gene>
    <name evidence="2" type="ORF">BFAG_01745</name>
</gene>
<feature type="transmembrane region" description="Helical" evidence="1">
    <location>
        <begin position="32"/>
        <end position="54"/>
    </location>
</feature>
<protein>
    <recommendedName>
        <fullName evidence="4">Transmembrane protein</fullName>
    </recommendedName>
</protein>
<dbReference type="Proteomes" id="UP000005101">
    <property type="component" value="Unassembled WGS sequence"/>
</dbReference>
<evidence type="ECO:0000256" key="1">
    <source>
        <dbReference type="SAM" id="Phobius"/>
    </source>
</evidence>